<evidence type="ECO:0000313" key="4">
    <source>
        <dbReference type="Proteomes" id="UP001496674"/>
    </source>
</evidence>
<feature type="domain" description="Ubiquitin Mut7-C" evidence="2">
    <location>
        <begin position="4"/>
        <end position="81"/>
    </location>
</feature>
<sequence length="256" mass="30045">MENSATFRFYEELNDFLPREKRKITFEYLFNGGPSIKDAIEANGIPHVEVDLILVNGRSVGFDYTLKGGDCVSVYPIFEFLDITSVCLLRESPLREMKFILDTHLGKLAKYLRLTGFDTIYRNDYEDKEIIRISLAEHRVILTRDIGMLKVKSVIYGYFVRSQIPREQILELLKHFDLYRLIKPFSRCIKCNGKLTEVEKEEIVDQLEPLTKKYFNRFFRCTGCQSIFWEGSHLNRMKELISEIEKRKESKNQGIG</sequence>
<evidence type="ECO:0000313" key="3">
    <source>
        <dbReference type="EMBL" id="BEH00329.1"/>
    </source>
</evidence>
<dbReference type="PANTHER" id="PTHR39081">
    <property type="entry name" value="MUT7-C DOMAIN-CONTAINING PROTEIN"/>
    <property type="match status" value="1"/>
</dbReference>
<evidence type="ECO:0000259" key="2">
    <source>
        <dbReference type="Pfam" id="PF14451"/>
    </source>
</evidence>
<proteinExistence type="predicted"/>
<dbReference type="Pfam" id="PF01927">
    <property type="entry name" value="Mut7-C"/>
    <property type="match status" value="1"/>
</dbReference>
<organism evidence="3 4">
    <name type="scientific">Bacteroides sedimenti</name>
    <dbReference type="NCBI Taxonomy" id="2136147"/>
    <lineage>
        <taxon>Bacteria</taxon>
        <taxon>Pseudomonadati</taxon>
        <taxon>Bacteroidota</taxon>
        <taxon>Bacteroidia</taxon>
        <taxon>Bacteroidales</taxon>
        <taxon>Bacteroidaceae</taxon>
        <taxon>Bacteroides</taxon>
    </lineage>
</organism>
<dbReference type="PANTHER" id="PTHR39081:SF1">
    <property type="entry name" value="MUT7-C RNASE DOMAIN-CONTAINING PROTEIN"/>
    <property type="match status" value="1"/>
</dbReference>
<dbReference type="Proteomes" id="UP001496674">
    <property type="component" value="Chromosome"/>
</dbReference>
<dbReference type="EMBL" id="AP028055">
    <property type="protein sequence ID" value="BEH00329.1"/>
    <property type="molecule type" value="Genomic_DNA"/>
</dbReference>
<protein>
    <recommendedName>
        <fullName evidence="5">Twitching motility protein PilT</fullName>
    </recommendedName>
</protein>
<dbReference type="Pfam" id="PF14451">
    <property type="entry name" value="Ub-Mut7C"/>
    <property type="match status" value="1"/>
</dbReference>
<dbReference type="InterPro" id="IPR027798">
    <property type="entry name" value="Ub_Mut7C"/>
</dbReference>
<name>A0ABN6ZCI0_9BACE</name>
<gene>
    <name evidence="3" type="ORF">BSYN_25930</name>
</gene>
<dbReference type="RefSeq" id="WP_353331578.1">
    <property type="nucleotide sequence ID" value="NZ_AP028055.1"/>
</dbReference>
<reference evidence="3 4" key="1">
    <citation type="submission" date="2023-04" db="EMBL/GenBank/DDBJ databases">
        <title>Draft genome sequence of acteroides sedimenti strain YN3PY1.</title>
        <authorList>
            <person name="Yoshida N."/>
        </authorList>
    </citation>
    <scope>NUCLEOTIDE SEQUENCE [LARGE SCALE GENOMIC DNA]</scope>
    <source>
        <strain evidence="3 4">YN3PY1</strain>
    </source>
</reference>
<feature type="domain" description="Mut7-C RNAse" evidence="1">
    <location>
        <begin position="97"/>
        <end position="240"/>
    </location>
</feature>
<evidence type="ECO:0000259" key="1">
    <source>
        <dbReference type="Pfam" id="PF01927"/>
    </source>
</evidence>
<keyword evidence="4" id="KW-1185">Reference proteome</keyword>
<dbReference type="InterPro" id="IPR002782">
    <property type="entry name" value="Mut7-C_RNAse_dom"/>
</dbReference>
<accession>A0ABN6ZCI0</accession>
<evidence type="ECO:0008006" key="5">
    <source>
        <dbReference type="Google" id="ProtNLM"/>
    </source>
</evidence>